<dbReference type="EMBL" id="MCGI01000005">
    <property type="protein sequence ID" value="ODM09156.1"/>
    <property type="molecule type" value="Genomic_DNA"/>
</dbReference>
<gene>
    <name evidence="2" type="ORF">BEH84_04906</name>
</gene>
<reference evidence="2 3" key="1">
    <citation type="submission" date="2016-07" db="EMBL/GenBank/DDBJ databases">
        <title>Characterization of isolates of Eisenbergiella tayi derived from blood cultures, using whole genome sequencing.</title>
        <authorList>
            <person name="Burdz T."/>
            <person name="Wiebe D."/>
            <person name="Huynh C."/>
            <person name="Bernard K."/>
        </authorList>
    </citation>
    <scope>NUCLEOTIDE SEQUENCE [LARGE SCALE GENOMIC DNA]</scope>
    <source>
        <strain evidence="2 3">NML 120489</strain>
    </source>
</reference>
<comment type="caution">
    <text evidence="2">The sequence shown here is derived from an EMBL/GenBank/DDBJ whole genome shotgun (WGS) entry which is preliminary data.</text>
</comment>
<keyword evidence="1" id="KW-0472">Membrane</keyword>
<dbReference type="Pfam" id="PF07963">
    <property type="entry name" value="N_methyl"/>
    <property type="match status" value="1"/>
</dbReference>
<dbReference type="NCBIfam" id="TIGR02532">
    <property type="entry name" value="IV_pilin_GFxxxE"/>
    <property type="match status" value="1"/>
</dbReference>
<accession>A0A1E3AM03</accession>
<dbReference type="PATRIC" id="fig|1432052.3.peg.5431"/>
<proteinExistence type="predicted"/>
<dbReference type="Gene3D" id="3.30.700.10">
    <property type="entry name" value="Glycoprotein, Type 4 Pilin"/>
    <property type="match status" value="1"/>
</dbReference>
<protein>
    <submittedName>
        <fullName evidence="2">Putative major pilin subunit</fullName>
    </submittedName>
</protein>
<keyword evidence="1" id="KW-1133">Transmembrane helix</keyword>
<dbReference type="PROSITE" id="PS00409">
    <property type="entry name" value="PROKAR_NTER_METHYL"/>
    <property type="match status" value="1"/>
</dbReference>
<dbReference type="SUPFAM" id="SSF54523">
    <property type="entry name" value="Pili subunits"/>
    <property type="match status" value="1"/>
</dbReference>
<organism evidence="2 3">
    <name type="scientific">Eisenbergiella tayi</name>
    <dbReference type="NCBI Taxonomy" id="1432052"/>
    <lineage>
        <taxon>Bacteria</taxon>
        <taxon>Bacillati</taxon>
        <taxon>Bacillota</taxon>
        <taxon>Clostridia</taxon>
        <taxon>Lachnospirales</taxon>
        <taxon>Lachnospiraceae</taxon>
        <taxon>Eisenbergiella</taxon>
    </lineage>
</organism>
<evidence type="ECO:0000313" key="3">
    <source>
        <dbReference type="Proteomes" id="UP000095003"/>
    </source>
</evidence>
<sequence>MNLVERLKKDKKGFTLVEMIVVIVIIGILLAILVPGMFKYIQKAKDKQILVDARTAYLDVQMAAQEAYGANGITGTNVESAFKEQLAGVTSQQKVTVTAGTGDGAKSVIVTVDVPENGTLTVTDIDAATGKVKAMTYVRGDRQITMTDEVWGEVEPVGSGD</sequence>
<dbReference type="Proteomes" id="UP000095003">
    <property type="component" value="Unassembled WGS sequence"/>
</dbReference>
<evidence type="ECO:0000313" key="2">
    <source>
        <dbReference type="EMBL" id="ODM09156.1"/>
    </source>
</evidence>
<dbReference type="InterPro" id="IPR012902">
    <property type="entry name" value="N_methyl_site"/>
</dbReference>
<feature type="transmembrane region" description="Helical" evidence="1">
    <location>
        <begin position="20"/>
        <end position="38"/>
    </location>
</feature>
<name>A0A1E3AM03_9FIRM</name>
<evidence type="ECO:0000256" key="1">
    <source>
        <dbReference type="SAM" id="Phobius"/>
    </source>
</evidence>
<dbReference type="GeneID" id="93300584"/>
<dbReference type="RefSeq" id="WP_069158693.1">
    <property type="nucleotide sequence ID" value="NZ_DBFYTC010000101.1"/>
</dbReference>
<dbReference type="AlphaFoldDB" id="A0A1E3AM03"/>
<dbReference type="InterPro" id="IPR045584">
    <property type="entry name" value="Pilin-like"/>
</dbReference>
<keyword evidence="1" id="KW-0812">Transmembrane</keyword>